<dbReference type="Proteomes" id="UP001056539">
    <property type="component" value="Chromosome"/>
</dbReference>
<dbReference type="AlphaFoldDB" id="A0AAX3BEF9"/>
<proteinExistence type="predicted"/>
<organism evidence="1 2">
    <name type="scientific">Thermospira aquatica</name>
    <dbReference type="NCBI Taxonomy" id="2828656"/>
    <lineage>
        <taxon>Bacteria</taxon>
        <taxon>Pseudomonadati</taxon>
        <taxon>Spirochaetota</taxon>
        <taxon>Spirochaetia</taxon>
        <taxon>Brevinematales</taxon>
        <taxon>Thermospiraceae</taxon>
        <taxon>Thermospira</taxon>
    </lineage>
</organism>
<evidence type="ECO:0000313" key="1">
    <source>
        <dbReference type="EMBL" id="URA10625.1"/>
    </source>
</evidence>
<sequence>MKQKIPHITKSDIIRIIKREFKDYDIECILSILEGYNSESERGKYRLYASILKLANGNIDLLKKYVNEANNDYRNIISLAEYRKI</sequence>
<reference evidence="1" key="2">
    <citation type="submission" date="2022-06" db="EMBL/GenBank/DDBJ databases">
        <title>Thermospira aquatica gen. nov., sp. nov.</title>
        <authorList>
            <person name="Ben Ali Gam Z."/>
            <person name="Labat M."/>
        </authorList>
    </citation>
    <scope>NUCLEOTIDE SEQUENCE</scope>
    <source>
        <strain evidence="1">F1F22</strain>
    </source>
</reference>
<keyword evidence="2" id="KW-1185">Reference proteome</keyword>
<protein>
    <submittedName>
        <fullName evidence="1">Uncharacterized protein</fullName>
    </submittedName>
</protein>
<gene>
    <name evidence="1" type="ORF">KDW03_02130</name>
</gene>
<dbReference type="RefSeq" id="WP_271435753.1">
    <property type="nucleotide sequence ID" value="NZ_CP073355.1"/>
</dbReference>
<reference evidence="1" key="1">
    <citation type="submission" date="2021-04" db="EMBL/GenBank/DDBJ databases">
        <authorList>
            <person name="Postec A."/>
        </authorList>
    </citation>
    <scope>NUCLEOTIDE SEQUENCE</scope>
    <source>
        <strain evidence="1">F1F22</strain>
    </source>
</reference>
<dbReference type="KEGG" id="taqu:KDW03_02130"/>
<accession>A0AAX3BEF9</accession>
<evidence type="ECO:0000313" key="2">
    <source>
        <dbReference type="Proteomes" id="UP001056539"/>
    </source>
</evidence>
<name>A0AAX3BEF9_9SPIR</name>
<dbReference type="EMBL" id="CP073355">
    <property type="protein sequence ID" value="URA10625.1"/>
    <property type="molecule type" value="Genomic_DNA"/>
</dbReference>